<name>A0ABT5ETY9_9BACT</name>
<comment type="caution">
    <text evidence="1">The sequence shown here is derived from an EMBL/GenBank/DDBJ whole genome shotgun (WGS) entry which is preliminary data.</text>
</comment>
<accession>A0ABT5ETY9</accession>
<dbReference type="RefSeq" id="WP_271920602.1">
    <property type="nucleotide sequence ID" value="NZ_JAQNDO010000001.1"/>
</dbReference>
<sequence length="70" mass="7326">MTLVSGDREAVVGHLEGWGAVDPMSSPGFPRTGGGPRRGRVRWIVRGHGGVTIHAGSPRVGKVEARLEVG</sequence>
<keyword evidence="2" id="KW-1185">Reference proteome</keyword>
<dbReference type="EMBL" id="JAQNDO010000001">
    <property type="protein sequence ID" value="MDC0744265.1"/>
    <property type="molecule type" value="Genomic_DNA"/>
</dbReference>
<protein>
    <submittedName>
        <fullName evidence="1">Uncharacterized protein</fullName>
    </submittedName>
</protein>
<dbReference type="Proteomes" id="UP001221411">
    <property type="component" value="Unassembled WGS sequence"/>
</dbReference>
<evidence type="ECO:0000313" key="2">
    <source>
        <dbReference type="Proteomes" id="UP001221411"/>
    </source>
</evidence>
<proteinExistence type="predicted"/>
<reference evidence="1 2" key="1">
    <citation type="submission" date="2022-11" db="EMBL/GenBank/DDBJ databases">
        <title>Minimal conservation of predation-associated metabolite biosynthetic gene clusters underscores biosynthetic potential of Myxococcota including descriptions for ten novel species: Archangium lansinium sp. nov., Myxococcus landrumus sp. nov., Nannocystis bai.</title>
        <authorList>
            <person name="Ahearne A."/>
            <person name="Stevens C."/>
            <person name="Dowd S."/>
        </authorList>
    </citation>
    <scope>NUCLEOTIDE SEQUENCE [LARGE SCALE GENOMIC DNA]</scope>
    <source>
        <strain evidence="1 2">RJM3</strain>
    </source>
</reference>
<organism evidence="1 2">
    <name type="scientific">Polyangium mundeleinium</name>
    <dbReference type="NCBI Taxonomy" id="2995306"/>
    <lineage>
        <taxon>Bacteria</taxon>
        <taxon>Pseudomonadati</taxon>
        <taxon>Myxococcota</taxon>
        <taxon>Polyangia</taxon>
        <taxon>Polyangiales</taxon>
        <taxon>Polyangiaceae</taxon>
        <taxon>Polyangium</taxon>
    </lineage>
</organism>
<evidence type="ECO:0000313" key="1">
    <source>
        <dbReference type="EMBL" id="MDC0744265.1"/>
    </source>
</evidence>
<gene>
    <name evidence="1" type="ORF">POL67_23245</name>
</gene>